<evidence type="ECO:0000313" key="2">
    <source>
        <dbReference type="EMBL" id="MQA19033.1"/>
    </source>
</evidence>
<dbReference type="Gene3D" id="3.40.190.10">
    <property type="entry name" value="Periplasmic binding protein-like II"/>
    <property type="match status" value="1"/>
</dbReference>
<sequence length="271" mass="29131">MNLRRPFITSLLVLLSAGADACVLRIGYTSQNAPPYFIGTDTIPAAPGATVDLLNEMAAAAGCKTELVRLPTARLLLAVNAGQIDATALASPPAGLPSVVYPRGADGKPDPMRGLQHYTVIIVRAADRAAAERDLPGFLHKRRVGVTHGVSFAGDLRAAGLAVDDGAADARRNFDKLKRHRVDAVAMSLNVPGDMDEVLAREYGKDLVRLEQLWSSHSLWLMVNKDYYGSHGAAVEEMWNWMGSKGRKRLPVLLKKYEALPPQGSGSAARP</sequence>
<gene>
    <name evidence="2" type="ORF">GEV01_05830</name>
</gene>
<dbReference type="EMBL" id="WHUF01000002">
    <property type="protein sequence ID" value="MQA19033.1"/>
    <property type="molecule type" value="Genomic_DNA"/>
</dbReference>
<keyword evidence="1" id="KW-0732">Signal</keyword>
<evidence type="ECO:0008006" key="4">
    <source>
        <dbReference type="Google" id="ProtNLM"/>
    </source>
</evidence>
<comment type="caution">
    <text evidence="2">The sequence shown here is derived from an EMBL/GenBank/DDBJ whole genome shotgun (WGS) entry which is preliminary data.</text>
</comment>
<dbReference type="AlphaFoldDB" id="A0A843SA04"/>
<accession>A0A843SA04</accession>
<feature type="chain" id="PRO_5032946962" description="Transporter substrate-binding domain-containing protein" evidence="1">
    <location>
        <begin position="22"/>
        <end position="271"/>
    </location>
</feature>
<dbReference type="RefSeq" id="WP_152802563.1">
    <property type="nucleotide sequence ID" value="NZ_WHUF01000002.1"/>
</dbReference>
<evidence type="ECO:0000256" key="1">
    <source>
        <dbReference type="SAM" id="SignalP"/>
    </source>
</evidence>
<evidence type="ECO:0000313" key="3">
    <source>
        <dbReference type="Proteomes" id="UP000444318"/>
    </source>
</evidence>
<proteinExistence type="predicted"/>
<feature type="signal peptide" evidence="1">
    <location>
        <begin position="1"/>
        <end position="21"/>
    </location>
</feature>
<keyword evidence="3" id="KW-1185">Reference proteome</keyword>
<protein>
    <recommendedName>
        <fullName evidence="4">Transporter substrate-binding domain-containing protein</fullName>
    </recommendedName>
</protein>
<organism evidence="2 3">
    <name type="scientific">Rugamonas rivuli</name>
    <dbReference type="NCBI Taxonomy" id="2743358"/>
    <lineage>
        <taxon>Bacteria</taxon>
        <taxon>Pseudomonadati</taxon>
        <taxon>Pseudomonadota</taxon>
        <taxon>Betaproteobacteria</taxon>
        <taxon>Burkholderiales</taxon>
        <taxon>Oxalobacteraceae</taxon>
        <taxon>Telluria group</taxon>
        <taxon>Rugamonas</taxon>
    </lineage>
</organism>
<reference evidence="2 3" key="1">
    <citation type="submission" date="2019-10" db="EMBL/GenBank/DDBJ databases">
        <title>Two novel species isolated from a subtropical stream in China.</title>
        <authorList>
            <person name="Lu H."/>
        </authorList>
    </citation>
    <scope>NUCLEOTIDE SEQUENCE [LARGE SCALE GENOMIC DNA]</scope>
    <source>
        <strain evidence="2 3">FT103W</strain>
    </source>
</reference>
<name>A0A843SA04_9BURK</name>
<dbReference type="Proteomes" id="UP000444318">
    <property type="component" value="Unassembled WGS sequence"/>
</dbReference>
<dbReference type="SUPFAM" id="SSF53850">
    <property type="entry name" value="Periplasmic binding protein-like II"/>
    <property type="match status" value="1"/>
</dbReference>